<organism evidence="1 2">
    <name type="scientific">Fulvivirga imtechensis AK7</name>
    <dbReference type="NCBI Taxonomy" id="1237149"/>
    <lineage>
        <taxon>Bacteria</taxon>
        <taxon>Pseudomonadati</taxon>
        <taxon>Bacteroidota</taxon>
        <taxon>Cytophagia</taxon>
        <taxon>Cytophagales</taxon>
        <taxon>Fulvivirgaceae</taxon>
        <taxon>Fulvivirga</taxon>
    </lineage>
</organism>
<protein>
    <submittedName>
        <fullName evidence="1">Uncharacterized protein</fullName>
    </submittedName>
</protein>
<gene>
    <name evidence="1" type="ORF">C900_00674</name>
</gene>
<dbReference type="AlphaFoldDB" id="L8JLA3"/>
<reference evidence="1 2" key="1">
    <citation type="submission" date="2012-12" db="EMBL/GenBank/DDBJ databases">
        <title>Genome assembly of Fulvivirga imtechensis AK7.</title>
        <authorList>
            <person name="Nupur N."/>
            <person name="Khatri I."/>
            <person name="Kumar R."/>
            <person name="Subramanian S."/>
            <person name="Pinnaka A."/>
        </authorList>
    </citation>
    <scope>NUCLEOTIDE SEQUENCE [LARGE SCALE GENOMIC DNA]</scope>
    <source>
        <strain evidence="1 2">AK7</strain>
    </source>
</reference>
<accession>L8JLA3</accession>
<sequence length="41" mass="4563">MPLKGRHQFFAASTKMIQAHCLCDQALKDQRAVRNAGLYSG</sequence>
<keyword evidence="2" id="KW-1185">Reference proteome</keyword>
<name>L8JLA3_9BACT</name>
<proteinExistence type="predicted"/>
<dbReference type="Proteomes" id="UP000011135">
    <property type="component" value="Unassembled WGS sequence"/>
</dbReference>
<comment type="caution">
    <text evidence="1">The sequence shown here is derived from an EMBL/GenBank/DDBJ whole genome shotgun (WGS) entry which is preliminary data.</text>
</comment>
<dbReference type="EMBL" id="AMZN01000134">
    <property type="protein sequence ID" value="ELR68182.1"/>
    <property type="molecule type" value="Genomic_DNA"/>
</dbReference>
<dbReference type="STRING" id="1237149.C900_00674"/>
<evidence type="ECO:0000313" key="1">
    <source>
        <dbReference type="EMBL" id="ELR68182.1"/>
    </source>
</evidence>
<evidence type="ECO:0000313" key="2">
    <source>
        <dbReference type="Proteomes" id="UP000011135"/>
    </source>
</evidence>